<evidence type="ECO:0000313" key="7">
    <source>
        <dbReference type="EMBL" id="QBR88049.1"/>
    </source>
</evidence>
<protein>
    <submittedName>
        <fullName evidence="7">ABC transporter permease</fullName>
    </submittedName>
</protein>
<keyword evidence="2" id="KW-1003">Cell membrane</keyword>
<feature type="transmembrane region" description="Helical" evidence="6">
    <location>
        <begin position="27"/>
        <end position="45"/>
    </location>
</feature>
<keyword evidence="3 6" id="KW-0812">Transmembrane</keyword>
<feature type="transmembrane region" description="Helical" evidence="6">
    <location>
        <begin position="350"/>
        <end position="377"/>
    </location>
</feature>
<dbReference type="Pfam" id="PF02653">
    <property type="entry name" value="BPD_transp_2"/>
    <property type="match status" value="1"/>
</dbReference>
<feature type="transmembrane region" description="Helical" evidence="6">
    <location>
        <begin position="65"/>
        <end position="90"/>
    </location>
</feature>
<feature type="transmembrane region" description="Helical" evidence="6">
    <location>
        <begin position="397"/>
        <end position="416"/>
    </location>
</feature>
<keyword evidence="5 6" id="KW-0472">Membrane</keyword>
<evidence type="ECO:0000256" key="3">
    <source>
        <dbReference type="ARBA" id="ARBA00022692"/>
    </source>
</evidence>
<dbReference type="PANTHER" id="PTHR43370:SF1">
    <property type="entry name" value="GUANOSINE ABC TRANSPORTER PERMEASE PROTEIN NUPQ"/>
    <property type="match status" value="1"/>
</dbReference>
<feature type="transmembrane region" description="Helical" evidence="6">
    <location>
        <begin position="125"/>
        <end position="147"/>
    </location>
</feature>
<dbReference type="PANTHER" id="PTHR43370">
    <property type="entry name" value="SUGAR ABC TRANSPORTER INTEGRAL MEMBRANE PROTEIN-RELATED"/>
    <property type="match status" value="1"/>
</dbReference>
<keyword evidence="8" id="KW-1185">Reference proteome</keyword>
<gene>
    <name evidence="7" type="ORF">E4K62_04655</name>
</gene>
<dbReference type="Proteomes" id="UP000295748">
    <property type="component" value="Chromosome"/>
</dbReference>
<feature type="transmembrane region" description="Helical" evidence="6">
    <location>
        <begin position="154"/>
        <end position="175"/>
    </location>
</feature>
<sequence>MTTTAPVAPAAAPHTASLAPRAWRTPILLGALALITLVFFGLLGTDESVSFTWSSRGDAVQLDPFVASARVMGLVTGVLAVAAAAFAFWLAARRRKVPVWVTLIVGLAFLVALVSWVGAGGSVPVIFLLTGTIALSTPLVFGAIAGVIGERVGIVNIAIEGQLLAGACTAAMVASATGNQILALVAAMVSGALIAMVLAWFAISYLVDQVVVGVVLIGLVTAVTNFLYSAVLSPNSATLNDPGTLPRIAIPLLSEIPVLGPVLFEQRLTTYIMFLLVPLAWFVLFRTTWGLRIRALGEHPLAADTVGINVNRWRFWTVTVAGLVAGLGGATLTIGSVGAFVREMSAGQGFIALAAVILGRWNPWGAAIAALLFGFASNFRIWAGQAGSQVPTDIIEMVPYVVTIVAVAIVAGRVIGPRAAGKPYIKE</sequence>
<proteinExistence type="predicted"/>
<feature type="transmembrane region" description="Helical" evidence="6">
    <location>
        <begin position="210"/>
        <end position="228"/>
    </location>
</feature>
<dbReference type="EMBL" id="CP038266">
    <property type="protein sequence ID" value="QBR88049.1"/>
    <property type="molecule type" value="Genomic_DNA"/>
</dbReference>
<feature type="transmembrane region" description="Helical" evidence="6">
    <location>
        <begin position="313"/>
        <end position="338"/>
    </location>
</feature>
<evidence type="ECO:0000313" key="8">
    <source>
        <dbReference type="Proteomes" id="UP000295748"/>
    </source>
</evidence>
<comment type="subcellular location">
    <subcellularLocation>
        <location evidence="1">Cell membrane</location>
        <topology evidence="1">Multi-pass membrane protein</topology>
    </subcellularLocation>
</comment>
<evidence type="ECO:0000256" key="4">
    <source>
        <dbReference type="ARBA" id="ARBA00022989"/>
    </source>
</evidence>
<evidence type="ECO:0000256" key="1">
    <source>
        <dbReference type="ARBA" id="ARBA00004651"/>
    </source>
</evidence>
<feature type="transmembrane region" description="Helical" evidence="6">
    <location>
        <begin position="181"/>
        <end position="203"/>
    </location>
</feature>
<dbReference type="RefSeq" id="WP_135064166.1">
    <property type="nucleotide sequence ID" value="NZ_CP038266.1"/>
</dbReference>
<name>A0ABX5SPH6_9MICO</name>
<dbReference type="InterPro" id="IPR001851">
    <property type="entry name" value="ABC_transp_permease"/>
</dbReference>
<feature type="transmembrane region" description="Helical" evidence="6">
    <location>
        <begin position="271"/>
        <end position="293"/>
    </location>
</feature>
<evidence type="ECO:0000256" key="6">
    <source>
        <dbReference type="SAM" id="Phobius"/>
    </source>
</evidence>
<evidence type="ECO:0000256" key="5">
    <source>
        <dbReference type="ARBA" id="ARBA00023136"/>
    </source>
</evidence>
<accession>A0ABX5SPH6</accession>
<feature type="transmembrane region" description="Helical" evidence="6">
    <location>
        <begin position="97"/>
        <end position="119"/>
    </location>
</feature>
<reference evidence="7 8" key="1">
    <citation type="submission" date="2019-03" db="EMBL/GenBank/DDBJ databases">
        <authorList>
            <person name="Dong K."/>
        </authorList>
    </citation>
    <scope>NUCLEOTIDE SEQUENCE [LARGE SCALE GENOMIC DNA]</scope>
    <source>
        <strain evidence="8">dk512</strain>
    </source>
</reference>
<keyword evidence="4 6" id="KW-1133">Transmembrane helix</keyword>
<organism evidence="7 8">
    <name type="scientific">Microbacterium wangchenii</name>
    <dbReference type="NCBI Taxonomy" id="2541726"/>
    <lineage>
        <taxon>Bacteria</taxon>
        <taxon>Bacillati</taxon>
        <taxon>Actinomycetota</taxon>
        <taxon>Actinomycetes</taxon>
        <taxon>Micrococcales</taxon>
        <taxon>Microbacteriaceae</taxon>
        <taxon>Microbacterium</taxon>
    </lineage>
</organism>
<dbReference type="CDD" id="cd06580">
    <property type="entry name" value="TM_PBP1_transp_TpRbsC_like"/>
    <property type="match status" value="1"/>
</dbReference>
<evidence type="ECO:0000256" key="2">
    <source>
        <dbReference type="ARBA" id="ARBA00022475"/>
    </source>
</evidence>